<organism evidence="1 2">
    <name type="scientific">Pseudomonas cedrina</name>
    <dbReference type="NCBI Taxonomy" id="651740"/>
    <lineage>
        <taxon>Bacteria</taxon>
        <taxon>Pseudomonadati</taxon>
        <taxon>Pseudomonadota</taxon>
        <taxon>Gammaproteobacteria</taxon>
        <taxon>Pseudomonadales</taxon>
        <taxon>Pseudomonadaceae</taxon>
        <taxon>Pseudomonas</taxon>
    </lineage>
</organism>
<name>A0A2S9DNX4_PSECE</name>
<dbReference type="AlphaFoldDB" id="A0A2S9DNX4"/>
<reference evidence="1 2" key="1">
    <citation type="submission" date="2017-09" db="EMBL/GenBank/DDBJ databases">
        <title>Genomic, metabolic, and phenotypic characteristics of bacterial isolates from the natural microbiome of the model nematode Caenorhabditis elegans.</title>
        <authorList>
            <person name="Zimmermann J."/>
            <person name="Obeng N."/>
            <person name="Yang W."/>
            <person name="Obeng O."/>
            <person name="Kissoyan K."/>
            <person name="Pees B."/>
            <person name="Dirksen P."/>
            <person name="Hoppner M."/>
            <person name="Franke A."/>
            <person name="Rosenstiel P."/>
            <person name="Leippe M."/>
            <person name="Dierking K."/>
            <person name="Kaleta C."/>
            <person name="Schulenburg H."/>
        </authorList>
    </citation>
    <scope>NUCLEOTIDE SEQUENCE [LARGE SCALE GENOMIC DNA]</scope>
    <source>
        <strain evidence="1 2">MYb184</strain>
    </source>
</reference>
<accession>A0A2S9DNX4</accession>
<evidence type="ECO:0000313" key="2">
    <source>
        <dbReference type="Proteomes" id="UP000239458"/>
    </source>
</evidence>
<sequence length="69" mass="7967">MTDLYLATANLMMDARLVGFPLNRTSIQSASKDRSYTFAKHFRRPHLKYPTVTKNDEPFSKINVIYSVV</sequence>
<dbReference type="Proteomes" id="UP000239458">
    <property type="component" value="Unassembled WGS sequence"/>
</dbReference>
<dbReference type="EMBL" id="PCQE01000023">
    <property type="protein sequence ID" value="PRC02935.1"/>
    <property type="molecule type" value="Genomic_DNA"/>
</dbReference>
<protein>
    <submittedName>
        <fullName evidence="1">Uncharacterized protein</fullName>
    </submittedName>
</protein>
<evidence type="ECO:0000313" key="1">
    <source>
        <dbReference type="EMBL" id="PRC02935.1"/>
    </source>
</evidence>
<proteinExistence type="predicted"/>
<gene>
    <name evidence="1" type="ORF">CQ006_15215</name>
</gene>
<comment type="caution">
    <text evidence="1">The sequence shown here is derived from an EMBL/GenBank/DDBJ whole genome shotgun (WGS) entry which is preliminary data.</text>
</comment>